<dbReference type="InterPro" id="IPR050648">
    <property type="entry name" value="F-box_LRR-repeat"/>
</dbReference>
<organism evidence="3 5">
    <name type="scientific">Cannabis sativa</name>
    <name type="common">Hemp</name>
    <name type="synonym">Marijuana</name>
    <dbReference type="NCBI Taxonomy" id="3483"/>
    <lineage>
        <taxon>Eukaryota</taxon>
        <taxon>Viridiplantae</taxon>
        <taxon>Streptophyta</taxon>
        <taxon>Embryophyta</taxon>
        <taxon>Tracheophyta</taxon>
        <taxon>Spermatophyta</taxon>
        <taxon>Magnoliopsida</taxon>
        <taxon>eudicotyledons</taxon>
        <taxon>Gunneridae</taxon>
        <taxon>Pentapetalae</taxon>
        <taxon>rosids</taxon>
        <taxon>fabids</taxon>
        <taxon>Rosales</taxon>
        <taxon>Cannabaceae</taxon>
        <taxon>Cannabis</taxon>
    </lineage>
</organism>
<dbReference type="Gene3D" id="3.80.10.10">
    <property type="entry name" value="Ribonuclease Inhibitor"/>
    <property type="match status" value="1"/>
</dbReference>
<evidence type="ECO:0000313" key="4">
    <source>
        <dbReference type="EMBL" id="KAF4395425.1"/>
    </source>
</evidence>
<dbReference type="Proteomes" id="UP000583929">
    <property type="component" value="Unassembled WGS sequence"/>
</dbReference>
<dbReference type="SUPFAM" id="SSF52047">
    <property type="entry name" value="RNI-like"/>
    <property type="match status" value="1"/>
</dbReference>
<dbReference type="PANTHER" id="PTHR13382">
    <property type="entry name" value="MITOCHONDRIAL ATP SYNTHASE COUPLING FACTOR B"/>
    <property type="match status" value="1"/>
</dbReference>
<gene>
    <name evidence="3" type="ORF">F8388_015182</name>
    <name evidence="4" type="ORF">G4B88_010889</name>
</gene>
<comment type="caution">
    <text evidence="3">The sequence shown here is derived from an EMBL/GenBank/DDBJ whole genome shotgun (WGS) entry which is preliminary data.</text>
</comment>
<feature type="domain" description="F-box" evidence="2">
    <location>
        <begin position="24"/>
        <end position="59"/>
    </location>
</feature>
<name>A0A7J6EAG9_CANSA</name>
<dbReference type="EMBL" id="JAATIP010000265">
    <property type="protein sequence ID" value="KAF4355428.1"/>
    <property type="molecule type" value="Genomic_DNA"/>
</dbReference>
<reference evidence="5 6" key="1">
    <citation type="journal article" date="2020" name="bioRxiv">
        <title>Sequence and annotation of 42 cannabis genomes reveals extensive copy number variation in cannabinoid synthesis and pathogen resistance genes.</title>
        <authorList>
            <person name="Mckernan K.J."/>
            <person name="Helbert Y."/>
            <person name="Kane L.T."/>
            <person name="Ebling H."/>
            <person name="Zhang L."/>
            <person name="Liu B."/>
            <person name="Eaton Z."/>
            <person name="Mclaughlin S."/>
            <person name="Kingan S."/>
            <person name="Baybayan P."/>
            <person name="Concepcion G."/>
            <person name="Jordan M."/>
            <person name="Riva A."/>
            <person name="Barbazuk W."/>
            <person name="Harkins T."/>
        </authorList>
    </citation>
    <scope>NUCLEOTIDE SEQUENCE [LARGE SCALE GENOMIC DNA]</scope>
    <source>
        <strain evidence="5 6">cv. Jamaican Lion 4</strain>
        <strain evidence="4">Father</strain>
        <strain evidence="3">Mother</strain>
        <tissue evidence="3">Leaf</tissue>
    </source>
</reference>
<dbReference type="Pfam" id="PF00646">
    <property type="entry name" value="F-box"/>
    <property type="match status" value="1"/>
</dbReference>
<evidence type="ECO:0000313" key="3">
    <source>
        <dbReference type="EMBL" id="KAF4355428.1"/>
    </source>
</evidence>
<evidence type="ECO:0000256" key="1">
    <source>
        <dbReference type="SAM" id="MobiDB-lite"/>
    </source>
</evidence>
<feature type="region of interest" description="Disordered" evidence="1">
    <location>
        <begin position="1"/>
        <end position="21"/>
    </location>
</feature>
<accession>A0A7J6EAG9</accession>
<dbReference type="PANTHER" id="PTHR13382:SF16">
    <property type="entry name" value="F-BOX PROTEIN SKIP28"/>
    <property type="match status" value="1"/>
</dbReference>
<dbReference type="Proteomes" id="UP000525078">
    <property type="component" value="Unassembled WGS sequence"/>
</dbReference>
<dbReference type="InterPro" id="IPR001810">
    <property type="entry name" value="F-box_dom"/>
</dbReference>
<dbReference type="AlphaFoldDB" id="A0A7J6EAG9"/>
<protein>
    <recommendedName>
        <fullName evidence="2">F-box domain-containing protein</fullName>
    </recommendedName>
</protein>
<dbReference type="GO" id="GO:0005737">
    <property type="term" value="C:cytoplasm"/>
    <property type="evidence" value="ECO:0007669"/>
    <property type="project" value="TreeGrafter"/>
</dbReference>
<dbReference type="EMBL" id="JAATIQ010000040">
    <property type="protein sequence ID" value="KAF4395425.1"/>
    <property type="molecule type" value="Genomic_DNA"/>
</dbReference>
<evidence type="ECO:0000259" key="2">
    <source>
        <dbReference type="Pfam" id="PF00646"/>
    </source>
</evidence>
<dbReference type="InterPro" id="IPR032675">
    <property type="entry name" value="LRR_dom_sf"/>
</dbReference>
<proteinExistence type="predicted"/>
<evidence type="ECO:0000313" key="6">
    <source>
        <dbReference type="Proteomes" id="UP000583929"/>
    </source>
</evidence>
<keyword evidence="6" id="KW-1185">Reference proteome</keyword>
<evidence type="ECO:0000313" key="5">
    <source>
        <dbReference type="Proteomes" id="UP000525078"/>
    </source>
</evidence>
<sequence>MEIFQTSEGEPEPGLGPGPGPGPPHEALFLALAYLPVLELLAMSEVCVSLRDCVKNDDVLPWLNVVVERPLNRRLSDQNLMRIASMSRGRLNTLALINCSRITDYALHSLVQQNPLIQKLFIPGCTALSAEGVIRAVKTLSQQGHTLKNLWINGINDIQKHHLETLSSCLQHNPKEQQKPQRPLLLFHEYKNFSTIRHYYKDQPTIDIEICPRCKELRPVFDCASKACKAKMGCKGCIFCIPRCIECSGCFESLEQEEAVCEDSLCLDCWLQLPKCNFCNKPYCKQHAEEKGLGSSTSAGFVCEACEQNRYNSDEEWE</sequence>